<sequence length="364" mass="39519">MPGTWPEVTTNATSVSIEAQTSPLIVEDTPSDEELAAMIHEIPGAWPSHCIHLLSGQPLTSRQNQISAECGRPVRNGQYGKWQQGTRLERGIPLDVTSGTSLVIDSRGSATYSECLSARSSLTSTRSTSSGSINSSHLGTSETSMTTPPATSPFDTYYFNIETPSPTPRKSAGRSKKTQEFTDKSRVVSQKIQADLAGHYEEFPALPTTPYVYKGKPIPLHLPQAAGHSRATEAADTGVEGVMPSKSCPVSKTARKVEYWVQHVAKDSVTSLTEEDVFSKRDRIPRDSLSCVSTKDGKQPMPEGCAIDQIEICAARVNSEAAADGVAAMRGVKLQGSVFDEKKTYETSKSLKEAWRLQPKRLSW</sequence>
<feature type="compositionally biased region" description="Basic and acidic residues" evidence="1">
    <location>
        <begin position="177"/>
        <end position="186"/>
    </location>
</feature>
<gene>
    <name evidence="2" type="ORF">LTR24_000945</name>
</gene>
<protein>
    <submittedName>
        <fullName evidence="2">Uncharacterized protein</fullName>
    </submittedName>
</protein>
<keyword evidence="3" id="KW-1185">Reference proteome</keyword>
<name>A0ABR0KMJ3_9EURO</name>
<accession>A0ABR0KMJ3</accession>
<evidence type="ECO:0000256" key="1">
    <source>
        <dbReference type="SAM" id="MobiDB-lite"/>
    </source>
</evidence>
<evidence type="ECO:0000313" key="3">
    <source>
        <dbReference type="Proteomes" id="UP001345013"/>
    </source>
</evidence>
<comment type="caution">
    <text evidence="2">The sequence shown here is derived from an EMBL/GenBank/DDBJ whole genome shotgun (WGS) entry which is preliminary data.</text>
</comment>
<dbReference type="Proteomes" id="UP001345013">
    <property type="component" value="Unassembled WGS sequence"/>
</dbReference>
<dbReference type="EMBL" id="JAVRRG010000006">
    <property type="protein sequence ID" value="KAK5100799.1"/>
    <property type="molecule type" value="Genomic_DNA"/>
</dbReference>
<reference evidence="2 3" key="1">
    <citation type="submission" date="2023-08" db="EMBL/GenBank/DDBJ databases">
        <title>Black Yeasts Isolated from many extreme environments.</title>
        <authorList>
            <person name="Coleine C."/>
            <person name="Stajich J.E."/>
            <person name="Selbmann L."/>
        </authorList>
    </citation>
    <scope>NUCLEOTIDE SEQUENCE [LARGE SCALE GENOMIC DNA]</scope>
    <source>
        <strain evidence="2 3">CCFEE 5885</strain>
    </source>
</reference>
<organism evidence="2 3">
    <name type="scientific">Lithohypha guttulata</name>
    <dbReference type="NCBI Taxonomy" id="1690604"/>
    <lineage>
        <taxon>Eukaryota</taxon>
        <taxon>Fungi</taxon>
        <taxon>Dikarya</taxon>
        <taxon>Ascomycota</taxon>
        <taxon>Pezizomycotina</taxon>
        <taxon>Eurotiomycetes</taxon>
        <taxon>Chaetothyriomycetidae</taxon>
        <taxon>Chaetothyriales</taxon>
        <taxon>Trichomeriaceae</taxon>
        <taxon>Lithohypha</taxon>
    </lineage>
</organism>
<evidence type="ECO:0000313" key="2">
    <source>
        <dbReference type="EMBL" id="KAK5100799.1"/>
    </source>
</evidence>
<feature type="region of interest" description="Disordered" evidence="1">
    <location>
        <begin position="118"/>
        <end position="186"/>
    </location>
</feature>
<feature type="compositionally biased region" description="Low complexity" evidence="1">
    <location>
        <begin position="118"/>
        <end position="141"/>
    </location>
</feature>
<proteinExistence type="predicted"/>